<dbReference type="Pfam" id="PF04516">
    <property type="entry name" value="CP2"/>
    <property type="match status" value="1"/>
</dbReference>
<name>A0A068RN39_9FUNG</name>
<feature type="domain" description="Grh/CP2 DB" evidence="7">
    <location>
        <begin position="132"/>
        <end position="350"/>
    </location>
</feature>
<feature type="region of interest" description="Disordered" evidence="6">
    <location>
        <begin position="462"/>
        <end position="484"/>
    </location>
</feature>
<evidence type="ECO:0000256" key="2">
    <source>
        <dbReference type="ARBA" id="ARBA00023015"/>
    </source>
</evidence>
<evidence type="ECO:0000256" key="5">
    <source>
        <dbReference type="ARBA" id="ARBA00023242"/>
    </source>
</evidence>
<keyword evidence="2" id="KW-0805">Transcription regulation</keyword>
<dbReference type="Pfam" id="PF25416">
    <property type="entry name" value="GRHL1_C"/>
    <property type="match status" value="1"/>
</dbReference>
<sequence length="580" mass="65437">MILAHQTGYSPCSPQETTVSNEINSGSMAFHNYNNNNNNNNQVAPPSSSMVMDTSSVAASTTPMMYNSYQPRQRTASSGGFPTGIPTMYNPTNSVYYYDDMVPAMPLHHHHHQQPAFFSEEQRSHQQHSPTPSLMFHAILQAPTAISQKTEDLATTYLNRGQWYVIELRDTRQQEGATTVTSTVAIMFHEPSHRRVADNYWKFWLTQQKEPHQARAIDLDDVKSMGISNVQYPAFDRITFDWQGSARIYVCFNCLSTDFSRIKGVKGIPLRISLQNYTARYQHYERSLCKIKLFRDKGAERKSKDDAKQMGKQIERMPGSHIMYNQPMPYSPFTVDAMPHINEPPVLPQQRLSDHPVAAADTALMAFQRHSRTMTAPPSMHPHQYQQHHVDPPMSASSSVSPSTSPPAMLLEKSWPDLAHDFLSYQAVAPPPPHPSSPSALTTSTSTAADVHSSAVYPLTTSTPQKYIHPSPSTPTFMNDTTKRQHQPVRTLYVQVSKDASFKPVELQEMTAQELTFRLCKAMSLCTDSVSEVVWRRKEGNQLLVLVDDAVVNYQFYDNLKLLAGYQLKSDGTARIILDY</sequence>
<dbReference type="EMBL" id="CBTN010000008">
    <property type="protein sequence ID" value="CDH51012.1"/>
    <property type="molecule type" value="Genomic_DNA"/>
</dbReference>
<dbReference type="GO" id="GO:0001228">
    <property type="term" value="F:DNA-binding transcription activator activity, RNA polymerase II-specific"/>
    <property type="evidence" value="ECO:0007669"/>
    <property type="project" value="TreeGrafter"/>
</dbReference>
<dbReference type="GO" id="GO:0000978">
    <property type="term" value="F:RNA polymerase II cis-regulatory region sequence-specific DNA binding"/>
    <property type="evidence" value="ECO:0007669"/>
    <property type="project" value="TreeGrafter"/>
</dbReference>
<gene>
    <name evidence="8" type="ORF">LCOR_02683.1</name>
</gene>
<protein>
    <submittedName>
        <fullName evidence="8">Grainyhead-like protein 1 homolog</fullName>
    </submittedName>
</protein>
<dbReference type="AlphaFoldDB" id="A0A068RN39"/>
<dbReference type="Proteomes" id="UP000027586">
    <property type="component" value="Unassembled WGS sequence"/>
</dbReference>
<evidence type="ECO:0000256" key="6">
    <source>
        <dbReference type="SAM" id="MobiDB-lite"/>
    </source>
</evidence>
<comment type="subcellular location">
    <subcellularLocation>
        <location evidence="1">Nucleus</location>
    </subcellularLocation>
</comment>
<organism evidence="8 9">
    <name type="scientific">Lichtheimia corymbifera JMRC:FSU:9682</name>
    <dbReference type="NCBI Taxonomy" id="1263082"/>
    <lineage>
        <taxon>Eukaryota</taxon>
        <taxon>Fungi</taxon>
        <taxon>Fungi incertae sedis</taxon>
        <taxon>Mucoromycota</taxon>
        <taxon>Mucoromycotina</taxon>
        <taxon>Mucoromycetes</taxon>
        <taxon>Mucorales</taxon>
        <taxon>Lichtheimiaceae</taxon>
        <taxon>Lichtheimia</taxon>
    </lineage>
</organism>
<evidence type="ECO:0000256" key="1">
    <source>
        <dbReference type="ARBA" id="ARBA00004123"/>
    </source>
</evidence>
<dbReference type="PANTHER" id="PTHR11037">
    <property type="entry name" value="TRANSCRIPTION FACTOR CP2"/>
    <property type="match status" value="1"/>
</dbReference>
<keyword evidence="5" id="KW-0539">Nucleus</keyword>
<dbReference type="InterPro" id="IPR057520">
    <property type="entry name" value="GRHL1/CP2_C"/>
</dbReference>
<accession>A0A068RN39</accession>
<proteinExistence type="predicted"/>
<comment type="caution">
    <text evidence="8">The sequence shown here is derived from an EMBL/GenBank/DDBJ whole genome shotgun (WGS) entry which is preliminary data.</text>
</comment>
<evidence type="ECO:0000256" key="3">
    <source>
        <dbReference type="ARBA" id="ARBA00023125"/>
    </source>
</evidence>
<dbReference type="STRING" id="1263082.A0A068RN39"/>
<evidence type="ECO:0000259" key="7">
    <source>
        <dbReference type="PROSITE" id="PS51968"/>
    </source>
</evidence>
<dbReference type="GO" id="GO:0005634">
    <property type="term" value="C:nucleus"/>
    <property type="evidence" value="ECO:0007669"/>
    <property type="project" value="UniProtKB-SubCell"/>
</dbReference>
<dbReference type="PANTHER" id="PTHR11037:SF20">
    <property type="entry name" value="PROTEIN GRAINYHEAD"/>
    <property type="match status" value="1"/>
</dbReference>
<keyword evidence="3" id="KW-0238">DNA-binding</keyword>
<evidence type="ECO:0000313" key="8">
    <source>
        <dbReference type="EMBL" id="CDH51012.1"/>
    </source>
</evidence>
<evidence type="ECO:0000313" key="9">
    <source>
        <dbReference type="Proteomes" id="UP000027586"/>
    </source>
</evidence>
<dbReference type="VEuPathDB" id="FungiDB:LCOR_02683.1"/>
<evidence type="ECO:0000256" key="4">
    <source>
        <dbReference type="ARBA" id="ARBA00023163"/>
    </source>
</evidence>
<dbReference type="InterPro" id="IPR007604">
    <property type="entry name" value="CP2"/>
</dbReference>
<feature type="compositionally biased region" description="Low complexity" evidence="6">
    <location>
        <begin position="392"/>
        <end position="407"/>
    </location>
</feature>
<feature type="region of interest" description="Disordered" evidence="6">
    <location>
        <begin position="374"/>
        <end position="409"/>
    </location>
</feature>
<dbReference type="OrthoDB" id="7680836at2759"/>
<keyword evidence="9" id="KW-1185">Reference proteome</keyword>
<dbReference type="PROSITE" id="PS51968">
    <property type="entry name" value="GRH_CP2_DB"/>
    <property type="match status" value="1"/>
</dbReference>
<dbReference type="InterPro" id="IPR040167">
    <property type="entry name" value="TF_CP2-like"/>
</dbReference>
<keyword evidence="4" id="KW-0804">Transcription</keyword>
<reference evidence="8" key="1">
    <citation type="submission" date="2013-08" db="EMBL/GenBank/DDBJ databases">
        <title>Gene expansion shapes genome architecture in the human pathogen Lichtheimia corymbifera: an evolutionary genomics analysis in the ancient terrestrial Mucorales (Mucoromycotina).</title>
        <authorList>
            <person name="Schwartze V.U."/>
            <person name="Winter S."/>
            <person name="Shelest E."/>
            <person name="Marcet-Houben M."/>
            <person name="Horn F."/>
            <person name="Wehner S."/>
            <person name="Hoffmann K."/>
            <person name="Riege K."/>
            <person name="Sammeth M."/>
            <person name="Nowrousian M."/>
            <person name="Valiante V."/>
            <person name="Linde J."/>
            <person name="Jacobsen I.D."/>
            <person name="Marz M."/>
            <person name="Brakhage A.A."/>
            <person name="Gabaldon T."/>
            <person name="Bocker S."/>
            <person name="Voigt K."/>
        </authorList>
    </citation>
    <scope>NUCLEOTIDE SEQUENCE [LARGE SCALE GENOMIC DNA]</scope>
    <source>
        <strain evidence="8">FSU 9682</strain>
    </source>
</reference>